<dbReference type="InParanoid" id="A0A1S4LDB2"/>
<name>A0A1S4LDB2_IXOSC</name>
<accession>A0A1S4LDB2</accession>
<protein>
    <submittedName>
        <fullName evidence="1">Uncharacterized protein</fullName>
    </submittedName>
</protein>
<sequence>EYCFRKNHERHRRKTGQLAVDGGAVYSQRYLSLRRRFNKRAICADRCALFSVCTHFVCFLMMKIMFVTTRHKLC</sequence>
<reference evidence="1" key="2">
    <citation type="submission" date="2020-05" db="UniProtKB">
        <authorList>
            <consortium name="EnsemblMetazoa"/>
        </authorList>
    </citation>
    <scope>IDENTIFICATION</scope>
    <source>
        <strain evidence="1">wikel</strain>
    </source>
</reference>
<reference evidence="2" key="1">
    <citation type="submission" date="2008-03" db="EMBL/GenBank/DDBJ databases">
        <title>Annotation of Ixodes scapularis.</title>
        <authorList>
            <consortium name="Ixodes scapularis Genome Project Consortium"/>
            <person name="Caler E."/>
            <person name="Hannick L.I."/>
            <person name="Bidwell S."/>
            <person name="Joardar V."/>
            <person name="Thiagarajan M."/>
            <person name="Amedeo P."/>
            <person name="Galinsky K.J."/>
            <person name="Schobel S."/>
            <person name="Inman J."/>
            <person name="Hostetler J."/>
            <person name="Miller J."/>
            <person name="Hammond M."/>
            <person name="Megy K."/>
            <person name="Lawson D."/>
            <person name="Kodira C."/>
            <person name="Sutton G."/>
            <person name="Meyer J."/>
            <person name="Hill C.A."/>
            <person name="Birren B."/>
            <person name="Nene V."/>
            <person name="Collins F."/>
            <person name="Alarcon-Chaidez F."/>
            <person name="Wikel S."/>
            <person name="Strausberg R."/>
        </authorList>
    </citation>
    <scope>NUCLEOTIDE SEQUENCE [LARGE SCALE GENOMIC DNA]</scope>
    <source>
        <strain evidence="2">Wikel</strain>
    </source>
</reference>
<dbReference type="VEuPathDB" id="VectorBase:ISCI012173"/>
<evidence type="ECO:0000313" key="1">
    <source>
        <dbReference type="EnsemblMetazoa" id="ISCW012173-PA"/>
    </source>
</evidence>
<organism evidence="1 2">
    <name type="scientific">Ixodes scapularis</name>
    <name type="common">Black-legged tick</name>
    <name type="synonym">Deer tick</name>
    <dbReference type="NCBI Taxonomy" id="6945"/>
    <lineage>
        <taxon>Eukaryota</taxon>
        <taxon>Metazoa</taxon>
        <taxon>Ecdysozoa</taxon>
        <taxon>Arthropoda</taxon>
        <taxon>Chelicerata</taxon>
        <taxon>Arachnida</taxon>
        <taxon>Acari</taxon>
        <taxon>Parasitiformes</taxon>
        <taxon>Ixodida</taxon>
        <taxon>Ixodoidea</taxon>
        <taxon>Ixodidae</taxon>
        <taxon>Ixodinae</taxon>
        <taxon>Ixodes</taxon>
    </lineage>
</organism>
<proteinExistence type="predicted"/>
<dbReference type="Proteomes" id="UP000001555">
    <property type="component" value="Unassembled WGS sequence"/>
</dbReference>
<dbReference type="EMBL" id="ABJB010307762">
    <property type="status" value="NOT_ANNOTATED_CDS"/>
    <property type="molecule type" value="Genomic_DNA"/>
</dbReference>
<dbReference type="AlphaFoldDB" id="A0A1S4LDB2"/>
<keyword evidence="2" id="KW-1185">Reference proteome</keyword>
<dbReference type="VEuPathDB" id="VectorBase:ISCW012173"/>
<evidence type="ECO:0000313" key="2">
    <source>
        <dbReference type="Proteomes" id="UP000001555"/>
    </source>
</evidence>
<dbReference type="EnsemblMetazoa" id="ISCW012173-RA">
    <property type="protein sequence ID" value="ISCW012173-PA"/>
    <property type="gene ID" value="ISCW012173"/>
</dbReference>